<dbReference type="EMBL" id="CP002000">
    <property type="protein sequence ID" value="ADJ47892.1"/>
    <property type="molecule type" value="Genomic_DNA"/>
</dbReference>
<dbReference type="PATRIC" id="fig|749927.5.peg.6401"/>
<sequence length="123" mass="13282">MTTTAHPVASQTFTVLAEVSAERAHQDAKWGQQNHPDGTGPDVPLSIRRMLDAADAAFDARHQVESSAKAGTLTWLEILSEEFFGALAEDDPAALRAELVQVAATAVCWIEAIDRRARQTGRA</sequence>
<dbReference type="GeneID" id="92873819"/>
<evidence type="ECO:0000313" key="3">
    <source>
        <dbReference type="Proteomes" id="UP000000328"/>
    </source>
</evidence>
<dbReference type="AlphaFoldDB" id="A0A0H3DCF2"/>
<dbReference type="OrthoDB" id="3541267at2"/>
<dbReference type="Proteomes" id="UP000000328">
    <property type="component" value="Chromosome"/>
</dbReference>
<dbReference type="RefSeq" id="WP_013227944.1">
    <property type="nucleotide sequence ID" value="NC_014318.1"/>
</dbReference>
<evidence type="ECO:0000313" key="2">
    <source>
        <dbReference type="EMBL" id="ADJ47892.1"/>
    </source>
</evidence>
<name>A0A0H3DCF2_AMYMU</name>
<dbReference type="HOGENOM" id="CLU_2257651_0_0_11"/>
<feature type="region of interest" description="Disordered" evidence="1">
    <location>
        <begin position="24"/>
        <end position="43"/>
    </location>
</feature>
<protein>
    <submittedName>
        <fullName evidence="2">Uncharacterized protein</fullName>
    </submittedName>
</protein>
<gene>
    <name evidence="2" type="ordered locus">AMED_6155</name>
</gene>
<accession>A0A0H3DCF2</accession>
<dbReference type="KEGG" id="amd:AMED_6155"/>
<proteinExistence type="predicted"/>
<evidence type="ECO:0000256" key="1">
    <source>
        <dbReference type="SAM" id="MobiDB-lite"/>
    </source>
</evidence>
<reference evidence="2 3" key="1">
    <citation type="journal article" date="2010" name="Cell Res.">
        <title>Complete genome sequence of the rifamycin SV-producing Amycolatopsis mediterranei U32 revealed its genetic characteristics in phylogeny and metabolism.</title>
        <authorList>
            <person name="Zhao W."/>
            <person name="Zhong Y."/>
            <person name="Yuan H."/>
            <person name="Wang J."/>
            <person name="Zheng H."/>
            <person name="Wang Y."/>
            <person name="Cen X."/>
            <person name="Xu F."/>
            <person name="Bai J."/>
            <person name="Han X."/>
            <person name="Lu G."/>
            <person name="Zhu Y."/>
            <person name="Shao Z."/>
            <person name="Yan H."/>
            <person name="Li C."/>
            <person name="Peng N."/>
            <person name="Zhang Z."/>
            <person name="Zhang Y."/>
            <person name="Lin W."/>
            <person name="Fan Y."/>
            <person name="Qin Z."/>
            <person name="Hu Y."/>
            <person name="Zhu B."/>
            <person name="Wang S."/>
            <person name="Ding X."/>
            <person name="Zhao G.P."/>
        </authorList>
    </citation>
    <scope>NUCLEOTIDE SEQUENCE [LARGE SCALE GENOMIC DNA]</scope>
    <source>
        <strain evidence="3">U-32</strain>
    </source>
</reference>
<dbReference type="eggNOG" id="COG4997">
    <property type="taxonomic scope" value="Bacteria"/>
</dbReference>
<organism evidence="2 3">
    <name type="scientific">Amycolatopsis mediterranei (strain U-32)</name>
    <dbReference type="NCBI Taxonomy" id="749927"/>
    <lineage>
        <taxon>Bacteria</taxon>
        <taxon>Bacillati</taxon>
        <taxon>Actinomycetota</taxon>
        <taxon>Actinomycetes</taxon>
        <taxon>Pseudonocardiales</taxon>
        <taxon>Pseudonocardiaceae</taxon>
        <taxon>Amycolatopsis</taxon>
    </lineage>
</organism>